<evidence type="ECO:0000313" key="1">
    <source>
        <dbReference type="EMBL" id="BDI29690.1"/>
    </source>
</evidence>
<dbReference type="InterPro" id="IPR051082">
    <property type="entry name" value="Pentapeptide-BTB/POZ_domain"/>
</dbReference>
<dbReference type="PANTHER" id="PTHR14136">
    <property type="entry name" value="BTB_POZ DOMAIN-CONTAINING PROTEIN KCTD9"/>
    <property type="match status" value="1"/>
</dbReference>
<dbReference type="AlphaFoldDB" id="A0A402D3Z7"/>
<protein>
    <submittedName>
        <fullName evidence="1">Uncharacterized protein</fullName>
    </submittedName>
</protein>
<dbReference type="EMBL" id="AP025739">
    <property type="protein sequence ID" value="BDI29690.1"/>
    <property type="molecule type" value="Genomic_DNA"/>
</dbReference>
<dbReference type="RefSeq" id="WP_119324211.1">
    <property type="nucleotide sequence ID" value="NZ_AP025739.1"/>
</dbReference>
<evidence type="ECO:0000313" key="2">
    <source>
        <dbReference type="Proteomes" id="UP000287394"/>
    </source>
</evidence>
<sequence length="215" mass="24396">MTQPPIKKPKLPSAYADDGAPDGVLEPERIYEALHWIDRDHSYQEADNLEIRRSLLQRVNWSGAVLRKIQVSDARFQECDLSNADWGDGGAQRVEMAGCRMTGFRAEDAFFRDLRWDECSASFSHFHQARFKGAHFEGCNFRDADFYGADLTGVVFHNCDLTRARFTEAVCVDTDFRTSTIDELVIGVREWRGAILDPFQTVVLASLLGVQVRTD</sequence>
<dbReference type="SUPFAM" id="SSF141571">
    <property type="entry name" value="Pentapeptide repeat-like"/>
    <property type="match status" value="1"/>
</dbReference>
<dbReference type="Gene3D" id="2.160.20.80">
    <property type="entry name" value="E3 ubiquitin-protein ligase SopA"/>
    <property type="match status" value="1"/>
</dbReference>
<dbReference type="InterPro" id="IPR001646">
    <property type="entry name" value="5peptide_repeat"/>
</dbReference>
<dbReference type="PANTHER" id="PTHR14136:SF17">
    <property type="entry name" value="BTB_POZ DOMAIN-CONTAINING PROTEIN KCTD9"/>
    <property type="match status" value="1"/>
</dbReference>
<dbReference type="Pfam" id="PF13599">
    <property type="entry name" value="Pentapeptide_4"/>
    <property type="match status" value="1"/>
</dbReference>
<gene>
    <name evidence="1" type="ORF">CCAX7_17410</name>
</gene>
<keyword evidence="2" id="KW-1185">Reference proteome</keyword>
<organism evidence="1 2">
    <name type="scientific">Capsulimonas corticalis</name>
    <dbReference type="NCBI Taxonomy" id="2219043"/>
    <lineage>
        <taxon>Bacteria</taxon>
        <taxon>Bacillati</taxon>
        <taxon>Armatimonadota</taxon>
        <taxon>Armatimonadia</taxon>
        <taxon>Capsulimonadales</taxon>
        <taxon>Capsulimonadaceae</taxon>
        <taxon>Capsulimonas</taxon>
    </lineage>
</organism>
<dbReference type="OrthoDB" id="67652at2"/>
<reference evidence="1 2" key="1">
    <citation type="journal article" date="2019" name="Int. J. Syst. Evol. Microbiol.">
        <title>Capsulimonas corticalis gen. nov., sp. nov., an aerobic capsulated bacterium, of a novel bacterial order, Capsulimonadales ord. nov., of the class Armatimonadia of the phylum Armatimonadetes.</title>
        <authorList>
            <person name="Li J."/>
            <person name="Kudo C."/>
            <person name="Tonouchi A."/>
        </authorList>
    </citation>
    <scope>NUCLEOTIDE SEQUENCE [LARGE SCALE GENOMIC DNA]</scope>
    <source>
        <strain evidence="1 2">AX-7</strain>
    </source>
</reference>
<name>A0A402D3Z7_9BACT</name>
<dbReference type="KEGG" id="ccot:CCAX7_17410"/>
<dbReference type="Pfam" id="PF00805">
    <property type="entry name" value="Pentapeptide"/>
    <property type="match status" value="1"/>
</dbReference>
<dbReference type="Proteomes" id="UP000287394">
    <property type="component" value="Chromosome"/>
</dbReference>
<proteinExistence type="predicted"/>
<accession>A0A402D3Z7</accession>